<name>A0A1N6DWS7_9BACT</name>
<dbReference type="RefSeq" id="WP_074215402.1">
    <property type="nucleotide sequence ID" value="NZ_FSRG01000003.1"/>
</dbReference>
<dbReference type="PIRSF" id="PIRSF020680">
    <property type="entry name" value="PhnH"/>
    <property type="match status" value="1"/>
</dbReference>
<dbReference type="SUPFAM" id="SSF159709">
    <property type="entry name" value="PhnH-like"/>
    <property type="match status" value="1"/>
</dbReference>
<dbReference type="Proteomes" id="UP000184694">
    <property type="component" value="Unassembled WGS sequence"/>
</dbReference>
<dbReference type="EMBL" id="FSRG01000003">
    <property type="protein sequence ID" value="SIN75163.1"/>
    <property type="molecule type" value="Genomic_DNA"/>
</dbReference>
<dbReference type="InterPro" id="IPR008772">
    <property type="entry name" value="Phosphonate_metab_PhnH"/>
</dbReference>
<sequence length="203" mass="22180">MNSQQILSGFINPVQNSQQWYRVILNAMSRPGNVYIPESIEAFSNNPKLCHKTTASIALTLFDNDTTIWLQSPEENLSRWLQFHCGCPLTDLPEEAAFALITDGSSLPDLTQFAIGTADFPDRSTTLIIQVSSLAEGDTIKLSGAGIATTKTLKVSGLNASFWNAQETNSALFPQGFDTILAAPDGVICIPRTITIRRQEPCM</sequence>
<dbReference type="STRING" id="1121457.SAMN02745161_0537"/>
<evidence type="ECO:0000313" key="2">
    <source>
        <dbReference type="Proteomes" id="UP000184694"/>
    </source>
</evidence>
<dbReference type="AlphaFoldDB" id="A0A1N6DWS7"/>
<gene>
    <name evidence="1" type="ORF">SAMN02745161_0537</name>
</gene>
<accession>A0A1N6DWS7</accession>
<dbReference type="GO" id="GO:0019634">
    <property type="term" value="P:organic phosphonate metabolic process"/>
    <property type="evidence" value="ECO:0007669"/>
    <property type="project" value="InterPro"/>
</dbReference>
<dbReference type="Pfam" id="PF05845">
    <property type="entry name" value="PhnH"/>
    <property type="match status" value="1"/>
</dbReference>
<dbReference type="OrthoDB" id="9814509at2"/>
<reference evidence="2" key="1">
    <citation type="submission" date="2016-11" db="EMBL/GenBank/DDBJ databases">
        <authorList>
            <person name="Varghese N."/>
            <person name="Submissions S."/>
        </authorList>
    </citation>
    <scope>NUCLEOTIDE SEQUENCE [LARGE SCALE GENOMIC DNA]</scope>
    <source>
        <strain evidence="2">DSM 17456</strain>
    </source>
</reference>
<dbReference type="NCBIfam" id="TIGR03292">
    <property type="entry name" value="PhnH_redo"/>
    <property type="match status" value="1"/>
</dbReference>
<proteinExistence type="predicted"/>
<organism evidence="1 2">
    <name type="scientific">Halodesulfovibrio marinisediminis DSM 17456</name>
    <dbReference type="NCBI Taxonomy" id="1121457"/>
    <lineage>
        <taxon>Bacteria</taxon>
        <taxon>Pseudomonadati</taxon>
        <taxon>Thermodesulfobacteriota</taxon>
        <taxon>Desulfovibrionia</taxon>
        <taxon>Desulfovibrionales</taxon>
        <taxon>Desulfovibrionaceae</taxon>
        <taxon>Halodesulfovibrio</taxon>
    </lineage>
</organism>
<protein>
    <submittedName>
        <fullName evidence="1">Alpha-D-ribose 1-methylphosphonate 5-triphosphate synthase subunit PhnH</fullName>
    </submittedName>
</protein>
<evidence type="ECO:0000313" key="1">
    <source>
        <dbReference type="EMBL" id="SIN75163.1"/>
    </source>
</evidence>
<dbReference type="Gene3D" id="3.40.50.11310">
    <property type="entry name" value="Bacterial phosphonate metabolism protein PhnH"/>
    <property type="match status" value="1"/>
</dbReference>
<dbReference type="InterPro" id="IPR038058">
    <property type="entry name" value="PhnH-like_sp"/>
</dbReference>
<keyword evidence="2" id="KW-1185">Reference proteome</keyword>